<dbReference type="InterPro" id="IPR013751">
    <property type="entry name" value="ACP_syn_III_N"/>
</dbReference>
<proteinExistence type="predicted"/>
<evidence type="ECO:0000256" key="2">
    <source>
        <dbReference type="ARBA" id="ARBA00022679"/>
    </source>
</evidence>
<feature type="domain" description="Beta-ketoacyl-[acyl-carrier-protein] synthase III C-terminal" evidence="4">
    <location>
        <begin position="227"/>
        <end position="317"/>
    </location>
</feature>
<name>A0ABN1A856_9ACTN</name>
<evidence type="ECO:0000313" key="6">
    <source>
        <dbReference type="EMBL" id="GAA0469972.1"/>
    </source>
</evidence>
<dbReference type="EMBL" id="BAAAHB010000036">
    <property type="protein sequence ID" value="GAA0469972.1"/>
    <property type="molecule type" value="Genomic_DNA"/>
</dbReference>
<keyword evidence="3" id="KW-0012">Acyltransferase</keyword>
<evidence type="ECO:0000259" key="4">
    <source>
        <dbReference type="Pfam" id="PF08541"/>
    </source>
</evidence>
<sequence length="319" mass="34506">MPERVVRNSDLARAEDGLSDHAFFAGVNERRFASPDYTSAELGIEALNKLLGRNDVRADELDLIIVSAQFNDTFSPGVGTAIQHGVGATSAAVLHVENGCCSWVSSVITARAFIDSGQYKKIAVVTVTNFVSRLEEFQKSPESFVLGDGASATLLTVGEPTVLSVHEQAFGENWAALRVEPDAVDGVELPHWERGSGPLTVKFSPSMLARLWAVTMECLPTAMATALDKAGLTSDDVSCLITHQPNEKYIAEWRKRCGIDDARTHDTLSHYGNMFQSSLPVTLADALDKKIISSGDVIAFATFTHGGEMVSSMVLRWNS</sequence>
<dbReference type="InterPro" id="IPR016039">
    <property type="entry name" value="Thiolase-like"/>
</dbReference>
<keyword evidence="2" id="KW-0808">Transferase</keyword>
<accession>A0ABN1A856</accession>
<keyword evidence="1" id="KW-0963">Cytoplasm</keyword>
<gene>
    <name evidence="6" type="ORF">GCM10009544_35160</name>
</gene>
<feature type="domain" description="Beta-ketoacyl-[acyl-carrier-protein] synthase III N-terminal" evidence="5">
    <location>
        <begin position="96"/>
        <end position="166"/>
    </location>
</feature>
<dbReference type="Gene3D" id="3.40.47.10">
    <property type="match status" value="1"/>
</dbReference>
<dbReference type="InterPro" id="IPR013747">
    <property type="entry name" value="ACP_syn_III_C"/>
</dbReference>
<evidence type="ECO:0000256" key="3">
    <source>
        <dbReference type="ARBA" id="ARBA00023315"/>
    </source>
</evidence>
<dbReference type="SUPFAM" id="SSF53901">
    <property type="entry name" value="Thiolase-like"/>
    <property type="match status" value="1"/>
</dbReference>
<comment type="caution">
    <text evidence="6">The sequence shown here is derived from an EMBL/GenBank/DDBJ whole genome shotgun (WGS) entry which is preliminary data.</text>
</comment>
<dbReference type="PANTHER" id="PTHR34069">
    <property type="entry name" value="3-OXOACYL-[ACYL-CARRIER-PROTEIN] SYNTHASE 3"/>
    <property type="match status" value="1"/>
</dbReference>
<dbReference type="RefSeq" id="WP_344091549.1">
    <property type="nucleotide sequence ID" value="NZ_BAAAHB010000036.1"/>
</dbReference>
<keyword evidence="7" id="KW-1185">Reference proteome</keyword>
<dbReference type="Pfam" id="PF08541">
    <property type="entry name" value="ACP_syn_III_C"/>
    <property type="match status" value="1"/>
</dbReference>
<dbReference type="Pfam" id="PF08545">
    <property type="entry name" value="ACP_syn_III"/>
    <property type="match status" value="1"/>
</dbReference>
<reference evidence="6 7" key="1">
    <citation type="journal article" date="2019" name="Int. J. Syst. Evol. Microbiol.">
        <title>The Global Catalogue of Microorganisms (GCM) 10K type strain sequencing project: providing services to taxonomists for standard genome sequencing and annotation.</title>
        <authorList>
            <consortium name="The Broad Institute Genomics Platform"/>
            <consortium name="The Broad Institute Genome Sequencing Center for Infectious Disease"/>
            <person name="Wu L."/>
            <person name="Ma J."/>
        </authorList>
    </citation>
    <scope>NUCLEOTIDE SEQUENCE [LARGE SCALE GENOMIC DNA]</scope>
    <source>
        <strain evidence="6 7">JCM 10649</strain>
    </source>
</reference>
<dbReference type="PANTHER" id="PTHR34069:SF3">
    <property type="entry name" value="ACYL-COA:ACYL-COA ALKYLTRANSFERASE"/>
    <property type="match status" value="1"/>
</dbReference>
<evidence type="ECO:0000313" key="7">
    <source>
        <dbReference type="Proteomes" id="UP001499895"/>
    </source>
</evidence>
<evidence type="ECO:0000259" key="5">
    <source>
        <dbReference type="Pfam" id="PF08545"/>
    </source>
</evidence>
<evidence type="ECO:0000256" key="1">
    <source>
        <dbReference type="ARBA" id="ARBA00022490"/>
    </source>
</evidence>
<protein>
    <submittedName>
        <fullName evidence="6">3-oxoacyl-[acyl-carrier-protein] synthase III C-terminal domain-containing protein</fullName>
    </submittedName>
</protein>
<organism evidence="6 7">
    <name type="scientific">Streptomyces stramineus</name>
    <dbReference type="NCBI Taxonomy" id="173861"/>
    <lineage>
        <taxon>Bacteria</taxon>
        <taxon>Bacillati</taxon>
        <taxon>Actinomycetota</taxon>
        <taxon>Actinomycetes</taxon>
        <taxon>Kitasatosporales</taxon>
        <taxon>Streptomycetaceae</taxon>
        <taxon>Streptomyces</taxon>
    </lineage>
</organism>
<dbReference type="Proteomes" id="UP001499895">
    <property type="component" value="Unassembled WGS sequence"/>
</dbReference>